<dbReference type="PANTHER" id="PTHR46938">
    <property type="entry name" value="DISCOIDIN-1 SUBUNIT A-RELATED-RELATED"/>
    <property type="match status" value="1"/>
</dbReference>
<dbReference type="GO" id="GO:0098609">
    <property type="term" value="P:cell-cell adhesion"/>
    <property type="evidence" value="ECO:0007669"/>
    <property type="project" value="TreeGrafter"/>
</dbReference>
<dbReference type="Pfam" id="PF09458">
    <property type="entry name" value="H_lectin"/>
    <property type="match status" value="2"/>
</dbReference>
<dbReference type="GO" id="GO:0009986">
    <property type="term" value="C:cell surface"/>
    <property type="evidence" value="ECO:0007669"/>
    <property type="project" value="TreeGrafter"/>
</dbReference>
<name>A0A5N5QDU9_9AGAM</name>
<dbReference type="GO" id="GO:0098636">
    <property type="term" value="C:protein complex involved in cell adhesion"/>
    <property type="evidence" value="ECO:0007669"/>
    <property type="project" value="TreeGrafter"/>
</dbReference>
<feature type="domain" description="H-type lectin" evidence="1">
    <location>
        <begin position="142"/>
        <end position="199"/>
    </location>
</feature>
<gene>
    <name evidence="2" type="ORF">CTheo_6926</name>
</gene>
<protein>
    <submittedName>
        <fullName evidence="2">H-type lectin domain containing protein</fullName>
    </submittedName>
</protein>
<keyword evidence="3" id="KW-1185">Reference proteome</keyword>
<dbReference type="OrthoDB" id="5419324at2759"/>
<reference evidence="2 3" key="1">
    <citation type="journal article" date="2019" name="Fungal Biol. Biotechnol.">
        <title>Draft genome sequence of fastidious pathogen Ceratobasidium theobromae, which causes vascular-streak dieback in Theobroma cacao.</title>
        <authorList>
            <person name="Ali S.S."/>
            <person name="Asman A."/>
            <person name="Shao J."/>
            <person name="Firmansyah A.P."/>
            <person name="Susilo A.W."/>
            <person name="Rosmana A."/>
            <person name="McMahon P."/>
            <person name="Junaid M."/>
            <person name="Guest D."/>
            <person name="Kheng T.Y."/>
            <person name="Meinhardt L.W."/>
            <person name="Bailey B.A."/>
        </authorList>
    </citation>
    <scope>NUCLEOTIDE SEQUENCE [LARGE SCALE GENOMIC DNA]</scope>
    <source>
        <strain evidence="2 3">CT2</strain>
    </source>
</reference>
<dbReference type="EMBL" id="SSOP01000246">
    <property type="protein sequence ID" value="KAB5589631.1"/>
    <property type="molecule type" value="Genomic_DNA"/>
</dbReference>
<dbReference type="Proteomes" id="UP000383932">
    <property type="component" value="Unassembled WGS sequence"/>
</dbReference>
<keyword evidence="2" id="KW-0430">Lectin</keyword>
<organism evidence="2 3">
    <name type="scientific">Ceratobasidium theobromae</name>
    <dbReference type="NCBI Taxonomy" id="1582974"/>
    <lineage>
        <taxon>Eukaryota</taxon>
        <taxon>Fungi</taxon>
        <taxon>Dikarya</taxon>
        <taxon>Basidiomycota</taxon>
        <taxon>Agaricomycotina</taxon>
        <taxon>Agaricomycetes</taxon>
        <taxon>Cantharellales</taxon>
        <taxon>Ceratobasidiaceae</taxon>
        <taxon>Ceratobasidium</taxon>
    </lineage>
</organism>
<accession>A0A5N5QDU9</accession>
<dbReference type="AlphaFoldDB" id="A0A5N5QDU9"/>
<dbReference type="SUPFAM" id="SSF141086">
    <property type="entry name" value="Agglutinin HPA-like"/>
    <property type="match status" value="2"/>
</dbReference>
<dbReference type="InterPro" id="IPR037221">
    <property type="entry name" value="H-type_lectin_dom_sf"/>
</dbReference>
<evidence type="ECO:0000313" key="3">
    <source>
        <dbReference type="Proteomes" id="UP000383932"/>
    </source>
</evidence>
<sequence>MSGTIFYTDAEDAWVNNSRTQFFKSVSIQHQPPNDKIRLPIAIGLNKLDIGRGAPDYPHMRIKAYVNNAGPNRKNDGIEADVHIDTWLNTRLIAAGCSWLDLTNIDAGPLSGLQQGIVLTGQTYADKEMKVAFPEQSGQEGGFSAPPSVIVWLQYVDVEEGSDTRFEASVTNVTKHDFTLQMRTWGTFIREAVVQWIAVPSDNKTVCVGQFTPQGNPSPVGDGLIHKSGYIQQFDFYNTFNQAPRVLVGLNKIDVKKGANLRVEATTRKVTNAGFEMVINSWHETEILGGGAAFIAVPSDI</sequence>
<comment type="caution">
    <text evidence="2">The sequence shown here is derived from an EMBL/GenBank/DDBJ whole genome shotgun (WGS) entry which is preliminary data.</text>
</comment>
<dbReference type="InterPro" id="IPR052487">
    <property type="entry name" value="Galactose-binding_lectin"/>
</dbReference>
<dbReference type="GO" id="GO:0070492">
    <property type="term" value="F:oligosaccharide binding"/>
    <property type="evidence" value="ECO:0007669"/>
    <property type="project" value="TreeGrafter"/>
</dbReference>
<proteinExistence type="predicted"/>
<dbReference type="InterPro" id="IPR019019">
    <property type="entry name" value="H-type_lectin_domain"/>
</dbReference>
<evidence type="ECO:0000259" key="1">
    <source>
        <dbReference type="Pfam" id="PF09458"/>
    </source>
</evidence>
<dbReference type="GO" id="GO:0030247">
    <property type="term" value="F:polysaccharide binding"/>
    <property type="evidence" value="ECO:0007669"/>
    <property type="project" value="TreeGrafter"/>
</dbReference>
<dbReference type="Gene3D" id="2.60.40.2080">
    <property type="match status" value="3"/>
</dbReference>
<feature type="domain" description="H-type lectin" evidence="1">
    <location>
        <begin position="232"/>
        <end position="297"/>
    </location>
</feature>
<evidence type="ECO:0000313" key="2">
    <source>
        <dbReference type="EMBL" id="KAB5589631.1"/>
    </source>
</evidence>
<dbReference type="GO" id="GO:0046871">
    <property type="term" value="F:N-acetylgalactosamine binding"/>
    <property type="evidence" value="ECO:0007669"/>
    <property type="project" value="TreeGrafter"/>
</dbReference>